<feature type="compositionally biased region" description="Acidic residues" evidence="1">
    <location>
        <begin position="627"/>
        <end position="641"/>
    </location>
</feature>
<sequence>MTALRRDAHASVDGRLEQAELYSWLTTTTFTPSKQAALDFIVKFNRNFKRYNEAVKTKVERITDATKKTLLQRALSDVPLLHAVTSREIERMTLEHKPGYNFEEYYEVIKVTAASYDRNRATSRRRSVNWHDLDSDNCDGQDLEAPADGDIDAFNVNMDPTTRLPDEFFRQLPREDKSIWHRLSPQAKKILMESSPPKPGPPARQAHLSEMVEQDEEKDRPEQVDDTPTSTLEANQAQAKPGAGPSHSAPQSKSNDLHPAHPARMMGTKPKPREGPGVPNHPCVSYYSAFIHHRKRLWCALMDRGANGFILGNDVRVVNLSGTFIDLNGIDNHTVRNLQLATAVVFMRSDHGPILGRIHQGAVMYDGRTIACPGQMEHFGCCVHEKAKTVTGVDPYFVTPNGFRVPMAMRNGLPYVDWRPPTDAEMDDASIPLIDLTSPHPWDPSCLDSVPSDDWYDTQSTTVLDDAESPLDSLGRLKTMDDDPLTPSHATPSIPLIVACHHYDSSSDDDSDLEDDSDIDDLRQCFARVPDLLNPYDDSSGAEDSDSSGDDSDSDTEDLRHCFGVQTRGQLRGEPPSTRSRSHPTRPSAPTKDGEKKTRKKPEARRPRLKKQSSVDRSPRVETVLPSDDDDSPSDVEDAGEDILRSNNRAKHHTGVELPPISRKRPPEQIPMMRRFFPGTSDETLKRTLDATTQYGTKGAVQGRTLRSQILSPNPILNIPRRQEDVATDTIYGSVPAVDDGSVAAQFFIGRTSHYRSLHPAGTSDASYVKTLMDNIRRFGAMNCIRSDNAQAQASKRVKDILRTFCINDRTSEPYRGNQNYAEHGWKDTKTKTQLVLDTKNAPSKCWLTAGQYVTTLQNHMAYESLGWRTPFEWLHGYTPDISALLQFEFYEPVYYQKYDAKFPQDSTECVGRFVGVSEYVGHGMTYKILTEDDKIIHRAVARTARLGNEFTNWKADEQGPKLAPKPKPFVDGPPSKTIDGGIDLGESHDATVFHDAIRHDITSHLREDDILQGGTLPTIDVSDLLNRTFITNPDDNGEQTRARIVSATPTGETDADGKEAVFRFRCKHGDKCFEETKAYSKMLEWCDRDLDLDDMFKIDSVQDHRPSKTRSKFEILVEWASGCKTWEDMGFIFNDDPVSVSLSSQE</sequence>
<feature type="compositionally biased region" description="Acidic residues" evidence="1">
    <location>
        <begin position="540"/>
        <end position="556"/>
    </location>
</feature>
<feature type="region of interest" description="Disordered" evidence="1">
    <location>
        <begin position="460"/>
        <end position="492"/>
    </location>
</feature>
<accession>A0A9N8DDW1</accession>
<name>A0A9N8DDW1_9STRA</name>
<comment type="caution">
    <text evidence="2">The sequence shown here is derived from an EMBL/GenBank/DDBJ whole genome shotgun (WGS) entry which is preliminary data.</text>
</comment>
<dbReference type="AlphaFoldDB" id="A0A9N8DDW1"/>
<evidence type="ECO:0000313" key="2">
    <source>
        <dbReference type="EMBL" id="CAB9498944.1"/>
    </source>
</evidence>
<organism evidence="2 3">
    <name type="scientific">Seminavis robusta</name>
    <dbReference type="NCBI Taxonomy" id="568900"/>
    <lineage>
        <taxon>Eukaryota</taxon>
        <taxon>Sar</taxon>
        <taxon>Stramenopiles</taxon>
        <taxon>Ochrophyta</taxon>
        <taxon>Bacillariophyta</taxon>
        <taxon>Bacillariophyceae</taxon>
        <taxon>Bacillariophycidae</taxon>
        <taxon>Naviculales</taxon>
        <taxon>Naviculaceae</taxon>
        <taxon>Seminavis</taxon>
    </lineage>
</organism>
<feature type="region of interest" description="Disordered" evidence="1">
    <location>
        <begin position="530"/>
        <end position="668"/>
    </location>
</feature>
<dbReference type="GO" id="GO:0003676">
    <property type="term" value="F:nucleic acid binding"/>
    <property type="evidence" value="ECO:0007669"/>
    <property type="project" value="InterPro"/>
</dbReference>
<dbReference type="SUPFAM" id="SSF53098">
    <property type="entry name" value="Ribonuclease H-like"/>
    <property type="match status" value="1"/>
</dbReference>
<feature type="compositionally biased region" description="Low complexity" evidence="1">
    <location>
        <begin position="575"/>
        <end position="591"/>
    </location>
</feature>
<dbReference type="Gene3D" id="3.30.420.10">
    <property type="entry name" value="Ribonuclease H-like superfamily/Ribonuclease H"/>
    <property type="match status" value="1"/>
</dbReference>
<dbReference type="InterPro" id="IPR036397">
    <property type="entry name" value="RNaseH_sf"/>
</dbReference>
<feature type="region of interest" description="Disordered" evidence="1">
    <location>
        <begin position="190"/>
        <end position="277"/>
    </location>
</feature>
<evidence type="ECO:0000256" key="1">
    <source>
        <dbReference type="SAM" id="MobiDB-lite"/>
    </source>
</evidence>
<evidence type="ECO:0000313" key="3">
    <source>
        <dbReference type="Proteomes" id="UP001153069"/>
    </source>
</evidence>
<dbReference type="EMBL" id="CAICTM010000049">
    <property type="protein sequence ID" value="CAB9498944.1"/>
    <property type="molecule type" value="Genomic_DNA"/>
</dbReference>
<keyword evidence="3" id="KW-1185">Reference proteome</keyword>
<reference evidence="2" key="1">
    <citation type="submission" date="2020-06" db="EMBL/GenBank/DDBJ databases">
        <authorList>
            <consortium name="Plant Systems Biology data submission"/>
        </authorList>
    </citation>
    <scope>NUCLEOTIDE SEQUENCE</scope>
    <source>
        <strain evidence="2">D6</strain>
    </source>
</reference>
<feature type="compositionally biased region" description="Basic residues" evidence="1">
    <location>
        <begin position="597"/>
        <end position="611"/>
    </location>
</feature>
<gene>
    <name evidence="2" type="ORF">SEMRO_49_G028630.1</name>
</gene>
<feature type="compositionally biased region" description="Polar residues" evidence="1">
    <location>
        <begin position="226"/>
        <end position="238"/>
    </location>
</feature>
<dbReference type="InterPro" id="IPR012337">
    <property type="entry name" value="RNaseH-like_sf"/>
</dbReference>
<dbReference type="Proteomes" id="UP001153069">
    <property type="component" value="Unassembled WGS sequence"/>
</dbReference>
<proteinExistence type="predicted"/>
<protein>
    <submittedName>
        <fullName evidence="2">Retrotransposon protein</fullName>
    </submittedName>
</protein>